<dbReference type="PANTHER" id="PTHR37381">
    <property type="entry name" value="PENTATRICOPEPTIDE REPEAT (PPR) SUPERFAMILY PROTEIN"/>
    <property type="match status" value="1"/>
</dbReference>
<dbReference type="EMBL" id="GEDG01017122">
    <property type="protein sequence ID" value="JAP21949.1"/>
    <property type="molecule type" value="Transcribed_RNA"/>
</dbReference>
<accession>A0A0V0HNR4</accession>
<name>A0A0V0HNR4_SOLCH</name>
<dbReference type="AlphaFoldDB" id="A0A0V0HNR4"/>
<proteinExistence type="predicted"/>
<organism evidence="1">
    <name type="scientific">Solanum chacoense</name>
    <name type="common">Chaco potato</name>
    <dbReference type="NCBI Taxonomy" id="4108"/>
    <lineage>
        <taxon>Eukaryota</taxon>
        <taxon>Viridiplantae</taxon>
        <taxon>Streptophyta</taxon>
        <taxon>Embryophyta</taxon>
        <taxon>Tracheophyta</taxon>
        <taxon>Spermatophyta</taxon>
        <taxon>Magnoliopsida</taxon>
        <taxon>eudicotyledons</taxon>
        <taxon>Gunneridae</taxon>
        <taxon>Pentapetalae</taxon>
        <taxon>asterids</taxon>
        <taxon>lamiids</taxon>
        <taxon>Solanales</taxon>
        <taxon>Solanaceae</taxon>
        <taxon>Solanoideae</taxon>
        <taxon>Solaneae</taxon>
        <taxon>Solanum</taxon>
    </lineage>
</organism>
<protein>
    <submittedName>
        <fullName evidence="1">Putative ovule protein</fullName>
    </submittedName>
</protein>
<sequence>MRSTFDPGTTVLDRCPSYDRWRWSRPDVTTYTLLVRGLATLLRVSDALKIIANVCRVSISPNEEVLFGKVVRCPSCEIAVTVAQPQDGIQVVSCSKCRYQYELVSGNIVSIESEDFRFSSCRTQHGYSCMEKGTKIPADKAKHSSCRSFDCGGDPIWNGTNTQICY</sequence>
<reference evidence="1" key="1">
    <citation type="submission" date="2015-12" db="EMBL/GenBank/DDBJ databases">
        <title>Gene expression during late stages of embryo sac development: a critical building block for successful pollen-pistil interactions.</title>
        <authorList>
            <person name="Liu Y."/>
            <person name="Joly V."/>
            <person name="Sabar M."/>
            <person name="Matton D.P."/>
        </authorList>
    </citation>
    <scope>NUCLEOTIDE SEQUENCE</scope>
</reference>
<evidence type="ECO:0000313" key="1">
    <source>
        <dbReference type="EMBL" id="JAP21949.1"/>
    </source>
</evidence>
<dbReference type="PANTHER" id="PTHR37381:SF1">
    <property type="entry name" value="PENTATRICOPEPTIDE REPEAT (PPR) SUPERFAMILY PROTEIN"/>
    <property type="match status" value="1"/>
</dbReference>